<dbReference type="GO" id="GO:0006094">
    <property type="term" value="P:gluconeogenesis"/>
    <property type="evidence" value="ECO:0007669"/>
    <property type="project" value="UniProtKB-KW"/>
</dbReference>
<dbReference type="PROSITE" id="PS51463">
    <property type="entry name" value="P_GLUCOSE_ISOMERASE_3"/>
    <property type="match status" value="1"/>
</dbReference>
<keyword evidence="3 4" id="KW-0413">Isomerase</keyword>
<dbReference type="GO" id="GO:0048029">
    <property type="term" value="F:monosaccharide binding"/>
    <property type="evidence" value="ECO:0007669"/>
    <property type="project" value="TreeGrafter"/>
</dbReference>
<proteinExistence type="inferred from homology"/>
<dbReference type="InterPro" id="IPR001672">
    <property type="entry name" value="G6P_Isomerase"/>
</dbReference>
<comment type="similarity">
    <text evidence="4">Belongs to the GPI family.</text>
</comment>
<dbReference type="GO" id="GO:0004347">
    <property type="term" value="F:glucose-6-phosphate isomerase activity"/>
    <property type="evidence" value="ECO:0007669"/>
    <property type="project" value="UniProtKB-EC"/>
</dbReference>
<dbReference type="RefSeq" id="WP_113606384.1">
    <property type="nucleotide sequence ID" value="NZ_POAF01000001.1"/>
</dbReference>
<evidence type="ECO:0000256" key="2">
    <source>
        <dbReference type="ARBA" id="ARBA00023152"/>
    </source>
</evidence>
<dbReference type="GO" id="GO:0097367">
    <property type="term" value="F:carbohydrate derivative binding"/>
    <property type="evidence" value="ECO:0007669"/>
    <property type="project" value="InterPro"/>
</dbReference>
<keyword evidence="6" id="KW-1185">Reference proteome</keyword>
<comment type="pathway">
    <text evidence="4">Carbohydrate degradation; glycolysis; D-glyceraldehyde 3-phosphate and glycerone phosphate from D-glucose: step 2/4.</text>
</comment>
<reference evidence="5 6" key="1">
    <citation type="submission" date="2018-01" db="EMBL/GenBank/DDBJ databases">
        <title>Glutamicibacter soli strain NHPC-3 Whole genome sequence and assembly.</title>
        <authorList>
            <person name="Choudhury P."/>
            <person name="Gupta D."/>
            <person name="Sengupta K."/>
            <person name="Jawed A."/>
            <person name="Sultana N."/>
            <person name="Saha P."/>
        </authorList>
    </citation>
    <scope>NUCLEOTIDE SEQUENCE [LARGE SCALE GENOMIC DNA]</scope>
    <source>
        <strain evidence="5 6">NHPC-3</strain>
    </source>
</reference>
<dbReference type="GO" id="GO:0005829">
    <property type="term" value="C:cytosol"/>
    <property type="evidence" value="ECO:0007669"/>
    <property type="project" value="TreeGrafter"/>
</dbReference>
<dbReference type="Pfam" id="PF00342">
    <property type="entry name" value="PGI"/>
    <property type="match status" value="1"/>
</dbReference>
<evidence type="ECO:0000256" key="3">
    <source>
        <dbReference type="ARBA" id="ARBA00023235"/>
    </source>
</evidence>
<dbReference type="SUPFAM" id="SSF53697">
    <property type="entry name" value="SIS domain"/>
    <property type="match status" value="1"/>
</dbReference>
<comment type="caution">
    <text evidence="5">The sequence shown here is derived from an EMBL/GenBank/DDBJ whole genome shotgun (WGS) entry which is preliminary data.</text>
</comment>
<dbReference type="UniPathway" id="UPA00109">
    <property type="reaction ID" value="UER00181"/>
</dbReference>
<dbReference type="PRINTS" id="PR00662">
    <property type="entry name" value="G6PISOMERASE"/>
</dbReference>
<dbReference type="PANTHER" id="PTHR11469:SF1">
    <property type="entry name" value="GLUCOSE-6-PHOSPHATE ISOMERASE"/>
    <property type="match status" value="1"/>
</dbReference>
<evidence type="ECO:0000313" key="6">
    <source>
        <dbReference type="Proteomes" id="UP000252167"/>
    </source>
</evidence>
<organism evidence="5 6">
    <name type="scientific">Glutamicibacter soli</name>
    <dbReference type="NCBI Taxonomy" id="453836"/>
    <lineage>
        <taxon>Bacteria</taxon>
        <taxon>Bacillati</taxon>
        <taxon>Actinomycetota</taxon>
        <taxon>Actinomycetes</taxon>
        <taxon>Micrococcales</taxon>
        <taxon>Micrococcaceae</taxon>
        <taxon>Glutamicibacter</taxon>
    </lineage>
</organism>
<dbReference type="Gene3D" id="3.40.50.10490">
    <property type="entry name" value="Glucose-6-phosphate isomerase like protein, domain 1"/>
    <property type="match status" value="3"/>
</dbReference>
<comment type="catalytic activity">
    <reaction evidence="4">
        <text>alpha-D-glucose 6-phosphate = beta-D-fructose 6-phosphate</text>
        <dbReference type="Rhea" id="RHEA:11816"/>
        <dbReference type="ChEBI" id="CHEBI:57634"/>
        <dbReference type="ChEBI" id="CHEBI:58225"/>
        <dbReference type="EC" id="5.3.1.9"/>
    </reaction>
</comment>
<dbReference type="AlphaFoldDB" id="A0A365YP54"/>
<dbReference type="InterPro" id="IPR046348">
    <property type="entry name" value="SIS_dom_sf"/>
</dbReference>
<dbReference type="Proteomes" id="UP000252167">
    <property type="component" value="Unassembled WGS sequence"/>
</dbReference>
<dbReference type="GO" id="GO:0051156">
    <property type="term" value="P:glucose 6-phosphate metabolic process"/>
    <property type="evidence" value="ECO:0007669"/>
    <property type="project" value="TreeGrafter"/>
</dbReference>
<name>A0A365YP54_9MICC</name>
<dbReference type="EC" id="5.3.1.9" evidence="4"/>
<keyword evidence="2 4" id="KW-0324">Glycolysis</keyword>
<dbReference type="PANTHER" id="PTHR11469">
    <property type="entry name" value="GLUCOSE-6-PHOSPHATE ISOMERASE"/>
    <property type="match status" value="1"/>
</dbReference>
<dbReference type="EMBL" id="POAF01000001">
    <property type="protein sequence ID" value="RBM04040.1"/>
    <property type="molecule type" value="Genomic_DNA"/>
</dbReference>
<accession>A0A365YP54</accession>
<gene>
    <name evidence="5" type="ORF">C1H84_01720</name>
</gene>
<dbReference type="GO" id="GO:0006096">
    <property type="term" value="P:glycolytic process"/>
    <property type="evidence" value="ECO:0007669"/>
    <property type="project" value="UniProtKB-UniPathway"/>
</dbReference>
<evidence type="ECO:0000256" key="1">
    <source>
        <dbReference type="ARBA" id="ARBA00022432"/>
    </source>
</evidence>
<sequence length="524" mass="54418">MELGLVTSGDALKSVDELLPQLIEARIGSRIAAQDPTIWGPAAEAESAIRLGWVNPFEAAEQLLPAILQLREQLQSEGLTRIVLCGMGGSSLAPEVIAAHDEVDLVICDTTDPAMLRPILATDLERTVVVVASKSGSTVETDSQRRAFTAAFQAAGIDPATRLVLVTDPGSPMDNPEGVRAVFNADPNVGGRYSALTAFGLVPSGLAGADIEALIEEAGLLHDVLATDDEDNLALHLGAAMATAGRDKLVIAGVGDALPGFGDWAEQLIAESTGKDSKGVLPVVAHPGAPELREPAADVLPLYVYDQLPEDIDEEATAVHFSAPLGTSFMIFEYATAVAGYLLGISPFDQPDVEAAKVAARSLLDAPAASAPDAVDGSVELFGTSAATLAGALDELTAALPDDGYLAVQAYLDRNGDADLEGLRDALAAKTGRPVTFGWGPRFLHSTGQYHKGGPAQGVFLQVTADHHEDLEIPGRPYSFGGLISAQASGDAGVLSDAAHNRPVLRVNLTDRKAGIAALLEAAK</sequence>
<keyword evidence="1 4" id="KW-0312">Gluconeogenesis</keyword>
<evidence type="ECO:0000313" key="5">
    <source>
        <dbReference type="EMBL" id="RBM04040.1"/>
    </source>
</evidence>
<evidence type="ECO:0000256" key="4">
    <source>
        <dbReference type="RuleBase" id="RU000612"/>
    </source>
</evidence>
<protein>
    <recommendedName>
        <fullName evidence="4">Glucose-6-phosphate isomerase</fullName>
        <ecNumber evidence="4">5.3.1.9</ecNumber>
    </recommendedName>
</protein>